<accession>A0A0N1MV78</accession>
<organism evidence="4 5">
    <name type="scientific">Pseudoalteromonas porphyrae</name>
    <dbReference type="NCBI Taxonomy" id="187330"/>
    <lineage>
        <taxon>Bacteria</taxon>
        <taxon>Pseudomonadati</taxon>
        <taxon>Pseudomonadota</taxon>
        <taxon>Gammaproteobacteria</taxon>
        <taxon>Alteromonadales</taxon>
        <taxon>Pseudoalteromonadaceae</taxon>
        <taxon>Pseudoalteromonas</taxon>
    </lineage>
</organism>
<feature type="region of interest" description="Disordered" evidence="1">
    <location>
        <begin position="24"/>
        <end position="45"/>
    </location>
</feature>
<dbReference type="AlphaFoldDB" id="A0A0N1MV78"/>
<dbReference type="EMBL" id="LHPH01000004">
    <property type="protein sequence ID" value="KPH64650.1"/>
    <property type="molecule type" value="Genomic_DNA"/>
</dbReference>
<gene>
    <name evidence="4" type="ORF">ADS77_05095</name>
</gene>
<name>A0A0N1MV78_9GAMM</name>
<feature type="chain" id="PRO_5005878379" description="YHYH domain-containing protein" evidence="2">
    <location>
        <begin position="26"/>
        <end position="331"/>
    </location>
</feature>
<keyword evidence="2" id="KW-0732">Signal</keyword>
<dbReference type="STRING" id="187330.AMS58_10895"/>
<protein>
    <recommendedName>
        <fullName evidence="3">YHYH domain-containing protein</fullName>
    </recommendedName>
</protein>
<reference evidence="4 5" key="1">
    <citation type="submission" date="2015-08" db="EMBL/GenBank/DDBJ databases">
        <title>Draft Genome Sequence of Pseudoalteromonas porphyrae UCD-SED14.</title>
        <authorList>
            <person name="Coil D.A."/>
            <person name="Jospin G."/>
            <person name="Lee R.D."/>
            <person name="Eisen J.A."/>
        </authorList>
    </citation>
    <scope>NUCLEOTIDE SEQUENCE [LARGE SCALE GENOMIC DNA]</scope>
    <source>
        <strain evidence="4 5">UCD-SED14</strain>
    </source>
</reference>
<dbReference type="PATRIC" id="fig|187330.3.peg.2781"/>
<dbReference type="PROSITE" id="PS51257">
    <property type="entry name" value="PROKAR_LIPOPROTEIN"/>
    <property type="match status" value="1"/>
</dbReference>
<dbReference type="Pfam" id="PF14240">
    <property type="entry name" value="YHYH"/>
    <property type="match status" value="1"/>
</dbReference>
<evidence type="ECO:0000259" key="3">
    <source>
        <dbReference type="Pfam" id="PF14240"/>
    </source>
</evidence>
<evidence type="ECO:0000313" key="5">
    <source>
        <dbReference type="Proteomes" id="UP000037848"/>
    </source>
</evidence>
<dbReference type="Proteomes" id="UP000037848">
    <property type="component" value="Unassembled WGS sequence"/>
</dbReference>
<dbReference type="InterPro" id="IPR025924">
    <property type="entry name" value="YHYH_dom"/>
</dbReference>
<sequence length="331" mass="35159">MSKKLFKTKSAITILLTLLVTGCGSSEDSTTATTDSGSDTTTNTNSDIVVEVNPLNFTSGALDSEVATQTCTLTNNEEAQCYEIQIAGAPASHEIGIFCPRYTTSNADEAGIWFDGDGQVYDLTGEFITNLDTHYNDSNWKLYNESTGKVNVTTTEASCAGAARPDVEEQYQNHCVECAIDYVDGGISQTVLIPITPVKASSPISIGRDNIGISLNGVALAPPAPVDAILGAYTIAAFDDCAGHINLVEGYHYHGAAGCSETLEQSNGHAGMLGYALDGYGIFGMVDSQGNEDNDLDSCRGHYDETRGYHYHSASIAENMFIGCYSGEIAR</sequence>
<comment type="caution">
    <text evidence="4">The sequence shown here is derived from an EMBL/GenBank/DDBJ whole genome shotgun (WGS) entry which is preliminary data.</text>
</comment>
<proteinExistence type="predicted"/>
<evidence type="ECO:0000256" key="1">
    <source>
        <dbReference type="SAM" id="MobiDB-lite"/>
    </source>
</evidence>
<evidence type="ECO:0000313" key="4">
    <source>
        <dbReference type="EMBL" id="KPH64650.1"/>
    </source>
</evidence>
<feature type="domain" description="YHYH" evidence="3">
    <location>
        <begin position="192"/>
        <end position="286"/>
    </location>
</feature>
<dbReference type="OrthoDB" id="9796530at2"/>
<evidence type="ECO:0000256" key="2">
    <source>
        <dbReference type="SAM" id="SignalP"/>
    </source>
</evidence>
<feature type="signal peptide" evidence="2">
    <location>
        <begin position="1"/>
        <end position="25"/>
    </location>
</feature>
<keyword evidence="5" id="KW-1185">Reference proteome</keyword>
<dbReference type="RefSeq" id="WP_054205074.1">
    <property type="nucleotide sequence ID" value="NZ_LHPH01000004.1"/>
</dbReference>